<evidence type="ECO:0000313" key="1">
    <source>
        <dbReference type="EMBL" id="MDQ0894500.1"/>
    </source>
</evidence>
<name>A0ABU0R8U5_9MICO</name>
<evidence type="ECO:0000313" key="2">
    <source>
        <dbReference type="Proteomes" id="UP001239083"/>
    </source>
</evidence>
<keyword evidence="2" id="KW-1185">Reference proteome</keyword>
<gene>
    <name evidence="1" type="ORF">QFZ26_002055</name>
</gene>
<proteinExistence type="predicted"/>
<protein>
    <submittedName>
        <fullName evidence="1">Uncharacterized protein</fullName>
    </submittedName>
</protein>
<dbReference type="Proteomes" id="UP001239083">
    <property type="component" value="Unassembled WGS sequence"/>
</dbReference>
<comment type="caution">
    <text evidence="1">The sequence shown here is derived from an EMBL/GenBank/DDBJ whole genome shotgun (WGS) entry which is preliminary data.</text>
</comment>
<reference evidence="1 2" key="1">
    <citation type="submission" date="2023-07" db="EMBL/GenBank/DDBJ databases">
        <title>Comparative genomics of wheat-associated soil bacteria to identify genetic determinants of phenazine resistance.</title>
        <authorList>
            <person name="Mouncey N."/>
        </authorList>
    </citation>
    <scope>NUCLEOTIDE SEQUENCE [LARGE SCALE GENOMIC DNA]</scope>
    <source>
        <strain evidence="1 2">V3I3</strain>
    </source>
</reference>
<accession>A0ABU0R8U5</accession>
<sequence length="122" mass="13481">MARFIRIAVTDMNGDGEPLPSDRDEWINLDQVTSVRGMLSHNLVRRHRLNGAIPREFYPLLELRTADRQTRLISLGSYPDAPTGMAALNAFLPAITAPAIRDLDAELAALVLTSGLDEDRQA</sequence>
<organism evidence="1 2">
    <name type="scientific">Agromyces ramosus</name>
    <dbReference type="NCBI Taxonomy" id="33879"/>
    <lineage>
        <taxon>Bacteria</taxon>
        <taxon>Bacillati</taxon>
        <taxon>Actinomycetota</taxon>
        <taxon>Actinomycetes</taxon>
        <taxon>Micrococcales</taxon>
        <taxon>Microbacteriaceae</taxon>
        <taxon>Agromyces</taxon>
    </lineage>
</organism>
<dbReference type="EMBL" id="JAUSYY010000001">
    <property type="protein sequence ID" value="MDQ0894500.1"/>
    <property type="molecule type" value="Genomic_DNA"/>
</dbReference>